<organism evidence="9 10">
    <name type="scientific">Marinobacter nitratireducens</name>
    <dbReference type="NCBI Taxonomy" id="1137280"/>
    <lineage>
        <taxon>Bacteria</taxon>
        <taxon>Pseudomonadati</taxon>
        <taxon>Pseudomonadota</taxon>
        <taxon>Gammaproteobacteria</taxon>
        <taxon>Pseudomonadales</taxon>
        <taxon>Marinobacteraceae</taxon>
        <taxon>Marinobacter</taxon>
    </lineage>
</organism>
<evidence type="ECO:0000313" key="9">
    <source>
        <dbReference type="EMBL" id="KEF30774.1"/>
    </source>
</evidence>
<dbReference type="GO" id="GO:0030288">
    <property type="term" value="C:outer membrane-bounded periplasmic space"/>
    <property type="evidence" value="ECO:0007669"/>
    <property type="project" value="InterPro"/>
</dbReference>
<dbReference type="GO" id="GO:0051082">
    <property type="term" value="F:unfolded protein binding"/>
    <property type="evidence" value="ECO:0007669"/>
    <property type="project" value="UniProtKB-UniRule"/>
</dbReference>
<feature type="signal peptide" evidence="7">
    <location>
        <begin position="1"/>
        <end position="26"/>
    </location>
</feature>
<dbReference type="SUPFAM" id="SSF54534">
    <property type="entry name" value="FKBP-like"/>
    <property type="match status" value="2"/>
</dbReference>
<keyword evidence="5 7" id="KW-0143">Chaperone</keyword>
<evidence type="ECO:0000256" key="3">
    <source>
        <dbReference type="ARBA" id="ARBA00022764"/>
    </source>
</evidence>
<name>A0A072MZB6_9GAMM</name>
<dbReference type="InterPro" id="IPR046357">
    <property type="entry name" value="PPIase_dom_sf"/>
</dbReference>
<proteinExistence type="inferred from homology"/>
<evidence type="ECO:0000256" key="4">
    <source>
        <dbReference type="ARBA" id="ARBA00023110"/>
    </source>
</evidence>
<dbReference type="OrthoDB" id="14196at2"/>
<keyword evidence="10" id="KW-1185">Reference proteome</keyword>
<feature type="domain" description="PpiC" evidence="8">
    <location>
        <begin position="177"/>
        <end position="278"/>
    </location>
</feature>
<comment type="catalytic activity">
    <reaction evidence="7">
        <text>[protein]-peptidylproline (omega=180) = [protein]-peptidylproline (omega=0)</text>
        <dbReference type="Rhea" id="RHEA:16237"/>
        <dbReference type="Rhea" id="RHEA-COMP:10747"/>
        <dbReference type="Rhea" id="RHEA-COMP:10748"/>
        <dbReference type="ChEBI" id="CHEBI:83833"/>
        <dbReference type="ChEBI" id="CHEBI:83834"/>
        <dbReference type="EC" id="5.2.1.8"/>
    </reaction>
</comment>
<dbReference type="InterPro" id="IPR015391">
    <property type="entry name" value="SurA_N"/>
</dbReference>
<feature type="chain" id="PRO_5008981227" description="Chaperone SurA" evidence="7">
    <location>
        <begin position="27"/>
        <end position="445"/>
    </location>
</feature>
<evidence type="ECO:0000256" key="6">
    <source>
        <dbReference type="ARBA" id="ARBA00023235"/>
    </source>
</evidence>
<evidence type="ECO:0000313" key="10">
    <source>
        <dbReference type="Proteomes" id="UP000035057"/>
    </source>
</evidence>
<reference evidence="9 10" key="1">
    <citation type="submission" date="2012-12" db="EMBL/GenBank/DDBJ databases">
        <title>Genome assembly of Marinobacter sp. AK21.</title>
        <authorList>
            <person name="Khatri I."/>
            <person name="Kumar R."/>
            <person name="Vaidya B."/>
            <person name="Subramanian S."/>
            <person name="Pinnaka A."/>
        </authorList>
    </citation>
    <scope>NUCLEOTIDE SEQUENCE [LARGE SCALE GENOMIC DNA]</scope>
    <source>
        <strain evidence="9 10">AK21</strain>
    </source>
</reference>
<dbReference type="PANTHER" id="PTHR47637:SF1">
    <property type="entry name" value="CHAPERONE SURA"/>
    <property type="match status" value="1"/>
</dbReference>
<dbReference type="GO" id="GO:0003755">
    <property type="term" value="F:peptidyl-prolyl cis-trans isomerase activity"/>
    <property type="evidence" value="ECO:0007669"/>
    <property type="project" value="UniProtKB-UniRule"/>
</dbReference>
<dbReference type="EC" id="5.2.1.8" evidence="7"/>
<sequence precursor="true">MKATLRQGIKTLLMFLAVSITTTVQAERQLLDQVVAIVEDDVILQTELDARINTISNRLSSQGTALPPRSIMEQRVLEQLVTESIQLQRADRMGMRISDNELNETMRNIAQRNGMTMADFEQQLAAEGVTYRQAREQIRNEMLTSRVQQRQVGNRVRVTDREVENYLQALDDRGSNGAEYRLAYIYIEVTDPSNEEAVARARSKAESLRQDIMNGRDFREVAVAESDAANALEGGDMGWRSESQLPSLVAPIVPDLAVGTPSEVLKNNSGFHLVMVMDKRGGDQKKVIQQHKVRHILIRPSEAVPEALAEEKIRDIYQQLQDGADFAELAREYSDDPVSGSAGGDLDWVSKGQMVPAFERAMLNADIGEFKGPFRSQFGWHILQVQERRQRDVSGEVKEAEARQTIYRRKFETELQNWLREIRDEAFVEFKGPYAPEPEAEGENS</sequence>
<dbReference type="SUPFAM" id="SSF109998">
    <property type="entry name" value="Triger factor/SurA peptide-binding domain-like"/>
    <property type="match status" value="1"/>
</dbReference>
<keyword evidence="2 7" id="KW-0677">Repeat</keyword>
<keyword evidence="6 7" id="KW-0413">Isomerase</keyword>
<feature type="domain" description="PpiC" evidence="8">
    <location>
        <begin position="288"/>
        <end position="387"/>
    </location>
</feature>
<dbReference type="Pfam" id="PF13616">
    <property type="entry name" value="Rotamase_3"/>
    <property type="match status" value="2"/>
</dbReference>
<comment type="domain">
    <text evidence="7">The PPIase activity resides only in the second parvulin domain. The N-terminal region and the C-terminal tail are necessary and sufficient for the chaperone activity of SurA. The PPIase activity is dispensable for SurA to function as a chaperone. The N-terminal region and the C-terminal tail are also required for porin recognition.</text>
</comment>
<dbReference type="PROSITE" id="PS50198">
    <property type="entry name" value="PPIC_PPIASE_2"/>
    <property type="match status" value="2"/>
</dbReference>
<dbReference type="Proteomes" id="UP000035057">
    <property type="component" value="Unassembled WGS sequence"/>
</dbReference>
<dbReference type="AlphaFoldDB" id="A0A072MZB6"/>
<dbReference type="Gene3D" id="1.10.4030.10">
    <property type="entry name" value="Porin chaperone SurA, peptide-binding domain"/>
    <property type="match status" value="1"/>
</dbReference>
<comment type="subcellular location">
    <subcellularLocation>
        <location evidence="7">Periplasm</location>
    </subcellularLocation>
    <text evidence="7">Is capable of associating with the outer membrane.</text>
</comment>
<comment type="function">
    <text evidence="7">Chaperone involved in the correct folding and assembly of outer membrane proteins. Recognizes specific patterns of aromatic residues and the orientation of their side chains, which are found more frequently in integral outer membrane proteins. May act in both early periplasmic and late outer membrane-associated steps of protein maturation.</text>
</comment>
<evidence type="ECO:0000256" key="2">
    <source>
        <dbReference type="ARBA" id="ARBA00022737"/>
    </source>
</evidence>
<gene>
    <name evidence="7" type="primary">surA</name>
    <name evidence="9" type="ORF">D777_02716</name>
</gene>
<dbReference type="InterPro" id="IPR027304">
    <property type="entry name" value="Trigger_fact/SurA_dom_sf"/>
</dbReference>
<dbReference type="InterPro" id="IPR023034">
    <property type="entry name" value="PPIase_SurA"/>
</dbReference>
<dbReference type="Pfam" id="PF09312">
    <property type="entry name" value="SurA_N"/>
    <property type="match status" value="1"/>
</dbReference>
<dbReference type="RefSeq" id="WP_036132723.1">
    <property type="nucleotide sequence ID" value="NZ_ANIE01000007.1"/>
</dbReference>
<evidence type="ECO:0000256" key="7">
    <source>
        <dbReference type="HAMAP-Rule" id="MF_01183"/>
    </source>
</evidence>
<protein>
    <recommendedName>
        <fullName evidence="7">Chaperone SurA</fullName>
    </recommendedName>
    <alternativeName>
        <fullName evidence="7">Peptidyl-prolyl cis-trans isomerase SurA</fullName>
        <shortName evidence="7">PPIase SurA</shortName>
        <ecNumber evidence="7">5.2.1.8</ecNumber>
    </alternativeName>
    <alternativeName>
        <fullName evidence="7">Rotamase SurA</fullName>
    </alternativeName>
</protein>
<keyword evidence="1 7" id="KW-0732">Signal</keyword>
<dbReference type="GO" id="GO:0043165">
    <property type="term" value="P:Gram-negative-bacterium-type cell outer membrane assembly"/>
    <property type="evidence" value="ECO:0007669"/>
    <property type="project" value="InterPro"/>
</dbReference>
<evidence type="ECO:0000256" key="1">
    <source>
        <dbReference type="ARBA" id="ARBA00022729"/>
    </source>
</evidence>
<evidence type="ECO:0000259" key="8">
    <source>
        <dbReference type="PROSITE" id="PS50198"/>
    </source>
</evidence>
<dbReference type="EMBL" id="ANIE01000007">
    <property type="protein sequence ID" value="KEF30774.1"/>
    <property type="molecule type" value="Genomic_DNA"/>
</dbReference>
<dbReference type="STRING" id="1137280.D777_02716"/>
<dbReference type="GO" id="GO:0042277">
    <property type="term" value="F:peptide binding"/>
    <property type="evidence" value="ECO:0007669"/>
    <property type="project" value="InterPro"/>
</dbReference>
<dbReference type="PANTHER" id="PTHR47637">
    <property type="entry name" value="CHAPERONE SURA"/>
    <property type="match status" value="1"/>
</dbReference>
<dbReference type="GO" id="GO:0006457">
    <property type="term" value="P:protein folding"/>
    <property type="evidence" value="ECO:0007669"/>
    <property type="project" value="UniProtKB-UniRule"/>
</dbReference>
<dbReference type="InterPro" id="IPR000297">
    <property type="entry name" value="PPIase_PpiC"/>
</dbReference>
<accession>A0A072MZB6</accession>
<dbReference type="GO" id="GO:0050821">
    <property type="term" value="P:protein stabilization"/>
    <property type="evidence" value="ECO:0007669"/>
    <property type="project" value="InterPro"/>
</dbReference>
<dbReference type="PATRIC" id="fig|1137280.3.peg.2533"/>
<evidence type="ECO:0000256" key="5">
    <source>
        <dbReference type="ARBA" id="ARBA00023186"/>
    </source>
</evidence>
<dbReference type="InterPro" id="IPR050280">
    <property type="entry name" value="OMP_Chaperone_SurA"/>
</dbReference>
<keyword evidence="4 7" id="KW-0697">Rotamase</keyword>
<keyword evidence="3 7" id="KW-0574">Periplasm</keyword>
<dbReference type="Gene3D" id="3.10.50.40">
    <property type="match status" value="2"/>
</dbReference>
<dbReference type="HAMAP" id="MF_01183">
    <property type="entry name" value="Chaperone_SurA"/>
    <property type="match status" value="1"/>
</dbReference>
<comment type="caution">
    <text evidence="9">The sequence shown here is derived from an EMBL/GenBank/DDBJ whole genome shotgun (WGS) entry which is preliminary data.</text>
</comment>